<sequence>MSETKLIIVFRENALSLFDIESLTKRKFAPFVDSRSLPICYALHVGVNSRISRTSIFVAFRGGNVETSTLLVETTDEEKLREKLLKWKSKLDFLESHYIIPFYFTKKSVEPTNSEEIFRETFGIQPTTLRLPASESAETGLIYCNSTITKATRNPGSVYAIVGFKKF</sequence>
<dbReference type="AlphaFoldDB" id="A0A238BNK6"/>
<proteinExistence type="predicted"/>
<dbReference type="EMBL" id="KZ270049">
    <property type="protein sequence ID" value="OZC06967.1"/>
    <property type="molecule type" value="Genomic_DNA"/>
</dbReference>
<accession>A0A238BNK6</accession>
<dbReference type="Proteomes" id="UP000242913">
    <property type="component" value="Unassembled WGS sequence"/>
</dbReference>
<protein>
    <submittedName>
        <fullName evidence="1">Uncharacterized protein</fullName>
    </submittedName>
</protein>
<organism evidence="1 2">
    <name type="scientific">Onchocerca flexuosa</name>
    <dbReference type="NCBI Taxonomy" id="387005"/>
    <lineage>
        <taxon>Eukaryota</taxon>
        <taxon>Metazoa</taxon>
        <taxon>Ecdysozoa</taxon>
        <taxon>Nematoda</taxon>
        <taxon>Chromadorea</taxon>
        <taxon>Rhabditida</taxon>
        <taxon>Spirurina</taxon>
        <taxon>Spiruromorpha</taxon>
        <taxon>Filarioidea</taxon>
        <taxon>Onchocercidae</taxon>
        <taxon>Onchocerca</taxon>
    </lineage>
</organism>
<evidence type="ECO:0000313" key="2">
    <source>
        <dbReference type="Proteomes" id="UP000242913"/>
    </source>
</evidence>
<dbReference type="OrthoDB" id="5798421at2759"/>
<reference evidence="1 2" key="1">
    <citation type="submission" date="2015-12" db="EMBL/GenBank/DDBJ databases">
        <title>Draft genome of the nematode, Onchocerca flexuosa.</title>
        <authorList>
            <person name="Mitreva M."/>
        </authorList>
    </citation>
    <scope>NUCLEOTIDE SEQUENCE [LARGE SCALE GENOMIC DNA]</scope>
    <source>
        <strain evidence="1">Red Deer</strain>
    </source>
</reference>
<keyword evidence="2" id="KW-1185">Reference proteome</keyword>
<name>A0A238BNK6_9BILA</name>
<evidence type="ECO:0000313" key="1">
    <source>
        <dbReference type="EMBL" id="OZC06967.1"/>
    </source>
</evidence>
<gene>
    <name evidence="1" type="ORF">X798_06012</name>
</gene>